<accession>A0ABU5CBQ0</accession>
<feature type="transmembrane region" description="Helical" evidence="1">
    <location>
        <begin position="5"/>
        <end position="25"/>
    </location>
</feature>
<keyword evidence="1" id="KW-0472">Membrane</keyword>
<dbReference type="Proteomes" id="UP001281447">
    <property type="component" value="Unassembled WGS sequence"/>
</dbReference>
<evidence type="ECO:0000256" key="1">
    <source>
        <dbReference type="SAM" id="Phobius"/>
    </source>
</evidence>
<gene>
    <name evidence="2" type="ORF">RWE15_23760</name>
</gene>
<dbReference type="RefSeq" id="WP_390353842.1">
    <property type="nucleotide sequence ID" value="NZ_JBHUIZ010000003.1"/>
</dbReference>
<name>A0ABU5CBQ0_9BACI</name>
<keyword evidence="1" id="KW-0812">Transmembrane</keyword>
<keyword evidence="3" id="KW-1185">Reference proteome</keyword>
<evidence type="ECO:0000313" key="3">
    <source>
        <dbReference type="Proteomes" id="UP001281447"/>
    </source>
</evidence>
<keyword evidence="1" id="KW-1133">Transmembrane helix</keyword>
<dbReference type="EMBL" id="JAWDIP010000004">
    <property type="protein sequence ID" value="MDY0396755.1"/>
    <property type="molecule type" value="Genomic_DNA"/>
</dbReference>
<evidence type="ECO:0000313" key="2">
    <source>
        <dbReference type="EMBL" id="MDY0396755.1"/>
    </source>
</evidence>
<sequence>MKSLLLTIGIIVTIGFGGSFLIRLIRDSAFYISYFLGGVIGIIILIIGMFATGKRKS</sequence>
<comment type="caution">
    <text evidence="2">The sequence shown here is derived from an EMBL/GenBank/DDBJ whole genome shotgun (WGS) entry which is preliminary data.</text>
</comment>
<reference evidence="2 3" key="1">
    <citation type="submission" date="2023-10" db="EMBL/GenBank/DDBJ databases">
        <title>Virgibacillus halophilus 5B73C genome.</title>
        <authorList>
            <person name="Miliotis G."/>
            <person name="Sengupta P."/>
            <person name="Hameed A."/>
            <person name="Chuvochina M."/>
            <person name="Mcdonagh F."/>
            <person name="Simpson A.C."/>
            <person name="Singh N.K."/>
            <person name="Rekha P.D."/>
            <person name="Raman K."/>
            <person name="Hugenholtz P."/>
            <person name="Venkateswaran K."/>
        </authorList>
    </citation>
    <scope>NUCLEOTIDE SEQUENCE [LARGE SCALE GENOMIC DNA]</scope>
    <source>
        <strain evidence="2 3">5B73C</strain>
    </source>
</reference>
<evidence type="ECO:0008006" key="4">
    <source>
        <dbReference type="Google" id="ProtNLM"/>
    </source>
</evidence>
<proteinExistence type="predicted"/>
<protein>
    <recommendedName>
        <fullName evidence="4">PEP-CTERM protein-sorting domain-containing protein</fullName>
    </recommendedName>
</protein>
<feature type="transmembrane region" description="Helical" evidence="1">
    <location>
        <begin position="31"/>
        <end position="51"/>
    </location>
</feature>
<organism evidence="2 3">
    <name type="scientific">Tigheibacillus halophilus</name>
    <dbReference type="NCBI Taxonomy" id="361280"/>
    <lineage>
        <taxon>Bacteria</taxon>
        <taxon>Bacillati</taxon>
        <taxon>Bacillota</taxon>
        <taxon>Bacilli</taxon>
        <taxon>Bacillales</taxon>
        <taxon>Bacillaceae</taxon>
        <taxon>Tigheibacillus</taxon>
    </lineage>
</organism>